<dbReference type="EMBL" id="BK032641">
    <property type="protein sequence ID" value="DAF52677.1"/>
    <property type="molecule type" value="Genomic_DNA"/>
</dbReference>
<sequence length="54" mass="6231">MFPDLTWEDEPIEVELRPAITDLDTKANEYANSVTDKEEIKELIINAYKAGYNI</sequence>
<reference evidence="1" key="1">
    <citation type="journal article" date="2021" name="Proc. Natl. Acad. Sci. U.S.A.">
        <title>A Catalog of Tens of Thousands of Viruses from Human Metagenomes Reveals Hidden Associations with Chronic Diseases.</title>
        <authorList>
            <person name="Tisza M.J."/>
            <person name="Buck C.B."/>
        </authorList>
    </citation>
    <scope>NUCLEOTIDE SEQUENCE</scope>
    <source>
        <strain evidence="1">Ct7Mg7</strain>
    </source>
</reference>
<proteinExistence type="predicted"/>
<evidence type="ECO:0000313" key="1">
    <source>
        <dbReference type="EMBL" id="DAF52677.1"/>
    </source>
</evidence>
<name>A0A8S5SNN6_9CAUD</name>
<protein>
    <submittedName>
        <fullName evidence="1">Uncharacterized protein</fullName>
    </submittedName>
</protein>
<organism evidence="1">
    <name type="scientific">Myoviridae sp. ct7Mg7</name>
    <dbReference type="NCBI Taxonomy" id="2827661"/>
    <lineage>
        <taxon>Viruses</taxon>
        <taxon>Duplodnaviria</taxon>
        <taxon>Heunggongvirae</taxon>
        <taxon>Uroviricota</taxon>
        <taxon>Caudoviricetes</taxon>
    </lineage>
</organism>
<accession>A0A8S5SNN6</accession>